<organism evidence="4 5">
    <name type="scientific">candidate division MSBL1 archaeon SCGC-AAA261D19</name>
    <dbReference type="NCBI Taxonomy" id="1698273"/>
    <lineage>
        <taxon>Archaea</taxon>
        <taxon>Methanobacteriati</taxon>
        <taxon>Methanobacteriota</taxon>
        <taxon>candidate division MSBL1</taxon>
    </lineage>
</organism>
<proteinExistence type="predicted"/>
<keyword evidence="5" id="KW-1185">Reference proteome</keyword>
<dbReference type="PANTHER" id="PTHR42897:SF2">
    <property type="entry name" value="PYRUVATE SYNTHASE SUBUNIT PORB"/>
    <property type="match status" value="1"/>
</dbReference>
<dbReference type="GO" id="GO:0030976">
    <property type="term" value="F:thiamine pyrophosphate binding"/>
    <property type="evidence" value="ECO:0007669"/>
    <property type="project" value="InterPro"/>
</dbReference>
<evidence type="ECO:0000259" key="3">
    <source>
        <dbReference type="Pfam" id="PF02775"/>
    </source>
</evidence>
<evidence type="ECO:0000313" key="5">
    <source>
        <dbReference type="Proteomes" id="UP000070400"/>
    </source>
</evidence>
<dbReference type="GO" id="GO:0044272">
    <property type="term" value="P:sulfur compound biosynthetic process"/>
    <property type="evidence" value="ECO:0007669"/>
    <property type="project" value="UniProtKB-ARBA"/>
</dbReference>
<name>A0A133V8A4_9EURY</name>
<sequence>MVSLKELCEREEKIAPGHRACAGCAATVVLRQVLLATDYDIVATMSTGCMEVTTSIFPYTAWRIPWMHNAFENSASTITGAETMYRALKKRGEFPKDKEIKFIAFGGDGGTYDIGFQSLSGALERGHDFLYLCYDNQAYMNTGIQRSSATPVGAHTTTSPAGKVIPGKTQPRKDIVGIVAAHKVPYVAQTTPSKYNDLVSKVKKALDVKGPTFVNVISPCPRGWRHGTGESMELAQLAVETCIWPIYEVDDGEWKLTSTSKKIAEGKKSKKPANGWLERQGRFSHLFKEENRHILKNIQKQVDEDWEELKEKCGY</sequence>
<dbReference type="SUPFAM" id="SSF52518">
    <property type="entry name" value="Thiamin diphosphate-binding fold (THDP-binding)"/>
    <property type="match status" value="1"/>
</dbReference>
<feature type="domain" description="Thiamine pyrophosphate enzyme TPP-binding" evidence="3">
    <location>
        <begin position="47"/>
        <end position="216"/>
    </location>
</feature>
<evidence type="ECO:0000256" key="2">
    <source>
        <dbReference type="ARBA" id="ARBA00023002"/>
    </source>
</evidence>
<dbReference type="Proteomes" id="UP000070400">
    <property type="component" value="Unassembled WGS sequence"/>
</dbReference>
<protein>
    <submittedName>
        <fullName evidence="4">Pyruvate ferredoxin oxidoreductase</fullName>
    </submittedName>
</protein>
<keyword evidence="4" id="KW-0670">Pyruvate</keyword>
<accession>A0A133V8A4</accession>
<dbReference type="InterPro" id="IPR011766">
    <property type="entry name" value="TPP_enzyme_TPP-bd"/>
</dbReference>
<dbReference type="GO" id="GO:0016491">
    <property type="term" value="F:oxidoreductase activity"/>
    <property type="evidence" value="ECO:0007669"/>
    <property type="project" value="UniProtKB-KW"/>
</dbReference>
<reference evidence="4 5" key="1">
    <citation type="journal article" date="2016" name="Sci. Rep.">
        <title>Metabolic traits of an uncultured archaeal lineage -MSBL1- from brine pools of the Red Sea.</title>
        <authorList>
            <person name="Mwirichia R."/>
            <person name="Alam I."/>
            <person name="Rashid M."/>
            <person name="Vinu M."/>
            <person name="Ba-Alawi W."/>
            <person name="Anthony Kamau A."/>
            <person name="Kamanda Ngugi D."/>
            <person name="Goker M."/>
            <person name="Klenk H.P."/>
            <person name="Bajic V."/>
            <person name="Stingl U."/>
        </authorList>
    </citation>
    <scope>NUCLEOTIDE SEQUENCE [LARGE SCALE GENOMIC DNA]</scope>
    <source>
        <strain evidence="4">SCGC-AAA261D19</strain>
    </source>
</reference>
<gene>
    <name evidence="4" type="ORF">AKJ43_00950</name>
</gene>
<evidence type="ECO:0000256" key="1">
    <source>
        <dbReference type="ARBA" id="ARBA00011595"/>
    </source>
</evidence>
<dbReference type="EMBL" id="LHXX01000007">
    <property type="protein sequence ID" value="KXB02690.1"/>
    <property type="molecule type" value="Genomic_DNA"/>
</dbReference>
<dbReference type="AlphaFoldDB" id="A0A133V8A4"/>
<dbReference type="PANTHER" id="PTHR42897">
    <property type="entry name" value="PYRUVATE SYNTHASE SUBUNIT PORB"/>
    <property type="match status" value="1"/>
</dbReference>
<dbReference type="Pfam" id="PF02775">
    <property type="entry name" value="TPP_enzyme_C"/>
    <property type="match status" value="1"/>
</dbReference>
<keyword evidence="2" id="KW-0560">Oxidoreductase</keyword>
<dbReference type="PATRIC" id="fig|1698273.3.peg.796"/>
<dbReference type="Gene3D" id="3.40.50.970">
    <property type="match status" value="2"/>
</dbReference>
<comment type="caution">
    <text evidence="4">The sequence shown here is derived from an EMBL/GenBank/DDBJ whole genome shotgun (WGS) entry which is preliminary data.</text>
</comment>
<dbReference type="GO" id="GO:0006082">
    <property type="term" value="P:organic acid metabolic process"/>
    <property type="evidence" value="ECO:0007669"/>
    <property type="project" value="UniProtKB-ARBA"/>
</dbReference>
<dbReference type="CDD" id="cd03376">
    <property type="entry name" value="TPP_PFOR_porB_like"/>
    <property type="match status" value="1"/>
</dbReference>
<dbReference type="InterPro" id="IPR051479">
    <property type="entry name" value="PorB-like"/>
</dbReference>
<dbReference type="InterPro" id="IPR029061">
    <property type="entry name" value="THDP-binding"/>
</dbReference>
<comment type="subunit">
    <text evidence="1">Heterotetramer of one alpha, one beta, one delta and one gamma chain.</text>
</comment>
<evidence type="ECO:0000313" key="4">
    <source>
        <dbReference type="EMBL" id="KXB02690.1"/>
    </source>
</evidence>